<organism evidence="3 4">
    <name type="scientific">Aspergillus saccharolyticus JOP 1030-1</name>
    <dbReference type="NCBI Taxonomy" id="1450539"/>
    <lineage>
        <taxon>Eukaryota</taxon>
        <taxon>Fungi</taxon>
        <taxon>Dikarya</taxon>
        <taxon>Ascomycota</taxon>
        <taxon>Pezizomycotina</taxon>
        <taxon>Eurotiomycetes</taxon>
        <taxon>Eurotiomycetidae</taxon>
        <taxon>Eurotiales</taxon>
        <taxon>Aspergillaceae</taxon>
        <taxon>Aspergillus</taxon>
        <taxon>Aspergillus subgen. Circumdati</taxon>
    </lineage>
</organism>
<protein>
    <recommendedName>
        <fullName evidence="2">DUF7702 domain-containing protein</fullName>
    </recommendedName>
</protein>
<keyword evidence="4" id="KW-1185">Reference proteome</keyword>
<reference evidence="3 4" key="1">
    <citation type="submission" date="2016-12" db="EMBL/GenBank/DDBJ databases">
        <title>The genomes of Aspergillus section Nigri reveals drivers in fungal speciation.</title>
        <authorList>
            <consortium name="DOE Joint Genome Institute"/>
            <person name="Vesth T.C."/>
            <person name="Nybo J."/>
            <person name="Theobald S."/>
            <person name="Brandl J."/>
            <person name="Frisvad J.C."/>
            <person name="Nielsen K.F."/>
            <person name="Lyhne E.K."/>
            <person name="Kogle M.E."/>
            <person name="Kuo A."/>
            <person name="Riley R."/>
            <person name="Clum A."/>
            <person name="Nolan M."/>
            <person name="Lipzen A."/>
            <person name="Salamov A."/>
            <person name="Henrissat B."/>
            <person name="Wiebenga A."/>
            <person name="De Vries R.P."/>
            <person name="Grigoriev I.V."/>
            <person name="Mortensen U.H."/>
            <person name="Andersen M.R."/>
            <person name="Baker S.E."/>
        </authorList>
    </citation>
    <scope>NUCLEOTIDE SEQUENCE [LARGE SCALE GENOMIC DNA]</scope>
    <source>
        <strain evidence="3 4">JOP 1030-1</strain>
    </source>
</reference>
<feature type="transmembrane region" description="Helical" evidence="1">
    <location>
        <begin position="6"/>
        <end position="27"/>
    </location>
</feature>
<proteinExistence type="predicted"/>
<evidence type="ECO:0000259" key="2">
    <source>
        <dbReference type="Pfam" id="PF24800"/>
    </source>
</evidence>
<dbReference type="RefSeq" id="XP_025431554.1">
    <property type="nucleotide sequence ID" value="XM_025575001.1"/>
</dbReference>
<dbReference type="EMBL" id="KZ821231">
    <property type="protein sequence ID" value="PYH45572.1"/>
    <property type="molecule type" value="Genomic_DNA"/>
</dbReference>
<feature type="transmembrane region" description="Helical" evidence="1">
    <location>
        <begin position="39"/>
        <end position="58"/>
    </location>
</feature>
<dbReference type="OrthoDB" id="2560628at2759"/>
<keyword evidence="1" id="KW-0472">Membrane</keyword>
<keyword evidence="1" id="KW-0812">Transmembrane</keyword>
<dbReference type="AlphaFoldDB" id="A0A319AFL4"/>
<dbReference type="Pfam" id="PF24800">
    <property type="entry name" value="DUF7702"/>
    <property type="match status" value="1"/>
</dbReference>
<dbReference type="GeneID" id="37076229"/>
<sequence>MVGSIILLDTGVFPLIAATLGLIRIILTNEKEVTPRIHRCLLFSRMLFFVGLGLQIAGGCLEGSDRVRDVATGVKLVKAGHSMVMVSERCLLLVQGWFWMHLAELSQMSKTVRPHSPAQILMYRRVLVHCMVRSTDRSNSQLLQAMALPLPFLIVRG</sequence>
<dbReference type="Proteomes" id="UP000248349">
    <property type="component" value="Unassembled WGS sequence"/>
</dbReference>
<evidence type="ECO:0000256" key="1">
    <source>
        <dbReference type="SAM" id="Phobius"/>
    </source>
</evidence>
<keyword evidence="1" id="KW-1133">Transmembrane helix</keyword>
<evidence type="ECO:0000313" key="3">
    <source>
        <dbReference type="EMBL" id="PYH45572.1"/>
    </source>
</evidence>
<accession>A0A319AFL4</accession>
<dbReference type="InterPro" id="IPR056119">
    <property type="entry name" value="DUF7702"/>
</dbReference>
<feature type="domain" description="DUF7702" evidence="2">
    <location>
        <begin position="2"/>
        <end position="111"/>
    </location>
</feature>
<name>A0A319AFL4_9EURO</name>
<evidence type="ECO:0000313" key="4">
    <source>
        <dbReference type="Proteomes" id="UP000248349"/>
    </source>
</evidence>
<gene>
    <name evidence="3" type="ORF">BP01DRAFT_356626</name>
</gene>